<evidence type="ECO:0000256" key="5">
    <source>
        <dbReference type="ARBA" id="ARBA00023014"/>
    </source>
</evidence>
<reference evidence="8 9" key="1">
    <citation type="submission" date="2017-10" db="EMBL/GenBank/DDBJ databases">
        <title>Sphingobium yanoikuyae S72.</title>
        <authorList>
            <person name="Sanchez E."/>
            <person name="Bustos P."/>
            <person name="Mendoza P."/>
            <person name="Guo X."/>
            <person name="Mendoza A."/>
        </authorList>
    </citation>
    <scope>NUCLEOTIDE SEQUENCE [LARGE SCALE GENOMIC DNA]</scope>
    <source>
        <strain evidence="8 9">S72</strain>
    </source>
</reference>
<dbReference type="GO" id="GO:0051537">
    <property type="term" value="F:2 iron, 2 sulfur cluster binding"/>
    <property type="evidence" value="ECO:0007669"/>
    <property type="project" value="UniProtKB-KW"/>
</dbReference>
<comment type="similarity">
    <text evidence="1">Belongs to the adrenodoxin/putidaredoxin family.</text>
</comment>
<dbReference type="PANTHER" id="PTHR23426">
    <property type="entry name" value="FERREDOXIN/ADRENODOXIN"/>
    <property type="match status" value="1"/>
</dbReference>
<protein>
    <recommendedName>
        <fullName evidence="7">2Fe-2S ferredoxin-type domain-containing protein</fullName>
    </recommendedName>
</protein>
<evidence type="ECO:0000256" key="6">
    <source>
        <dbReference type="ARBA" id="ARBA00034078"/>
    </source>
</evidence>
<dbReference type="InterPro" id="IPR012675">
    <property type="entry name" value="Beta-grasp_dom_sf"/>
</dbReference>
<feature type="domain" description="2Fe-2S ferredoxin-type" evidence="7">
    <location>
        <begin position="2"/>
        <end position="105"/>
    </location>
</feature>
<dbReference type="SUPFAM" id="SSF54292">
    <property type="entry name" value="2Fe-2S ferredoxin-like"/>
    <property type="match status" value="1"/>
</dbReference>
<dbReference type="Proteomes" id="UP000219422">
    <property type="component" value="Chromosome"/>
</dbReference>
<proteinExistence type="inferred from homology"/>
<dbReference type="PROSITE" id="PS51085">
    <property type="entry name" value="2FE2S_FER_2"/>
    <property type="match status" value="1"/>
</dbReference>
<organism evidence="8 9">
    <name type="scientific">Sphingobium yanoikuyae</name>
    <name type="common">Sphingomonas yanoikuyae</name>
    <dbReference type="NCBI Taxonomy" id="13690"/>
    <lineage>
        <taxon>Bacteria</taxon>
        <taxon>Pseudomonadati</taxon>
        <taxon>Pseudomonadota</taxon>
        <taxon>Alphaproteobacteria</taxon>
        <taxon>Sphingomonadales</taxon>
        <taxon>Sphingomonadaceae</taxon>
        <taxon>Sphingobium</taxon>
    </lineage>
</organism>
<dbReference type="PRINTS" id="PR00355">
    <property type="entry name" value="ADRENODOXIN"/>
</dbReference>
<evidence type="ECO:0000313" key="8">
    <source>
        <dbReference type="EMBL" id="ATI80660.1"/>
    </source>
</evidence>
<dbReference type="KEGG" id="sya:A6768_12110"/>
<dbReference type="AlphaFoldDB" id="A0A291N0G9"/>
<name>A0A291N0G9_SPHYA</name>
<keyword evidence="3" id="KW-0479">Metal-binding</keyword>
<dbReference type="PANTHER" id="PTHR23426:SF65">
    <property type="entry name" value="FERREDOXIN-2, MITOCHONDRIAL"/>
    <property type="match status" value="1"/>
</dbReference>
<dbReference type="InterPro" id="IPR001041">
    <property type="entry name" value="2Fe-2S_ferredoxin-type"/>
</dbReference>
<dbReference type="RefSeq" id="WP_097383785.1">
    <property type="nucleotide sequence ID" value="NZ_CP023741.1"/>
</dbReference>
<dbReference type="GO" id="GO:0009055">
    <property type="term" value="F:electron transfer activity"/>
    <property type="evidence" value="ECO:0007669"/>
    <property type="project" value="TreeGrafter"/>
</dbReference>
<keyword evidence="4" id="KW-0408">Iron</keyword>
<evidence type="ECO:0000256" key="2">
    <source>
        <dbReference type="ARBA" id="ARBA00022714"/>
    </source>
</evidence>
<evidence type="ECO:0000256" key="1">
    <source>
        <dbReference type="ARBA" id="ARBA00010914"/>
    </source>
</evidence>
<dbReference type="GO" id="GO:0140647">
    <property type="term" value="P:P450-containing electron transport chain"/>
    <property type="evidence" value="ECO:0007669"/>
    <property type="project" value="InterPro"/>
</dbReference>
<dbReference type="GO" id="GO:0046872">
    <property type="term" value="F:metal ion binding"/>
    <property type="evidence" value="ECO:0007669"/>
    <property type="project" value="UniProtKB-KW"/>
</dbReference>
<keyword evidence="5" id="KW-0411">Iron-sulfur</keyword>
<dbReference type="GeneID" id="57777572"/>
<comment type="cofactor">
    <cofactor evidence="6">
        <name>[2Fe-2S] cluster</name>
        <dbReference type="ChEBI" id="CHEBI:190135"/>
    </cofactor>
</comment>
<dbReference type="InterPro" id="IPR001055">
    <property type="entry name" value="Adrenodoxin-like"/>
</dbReference>
<sequence length="107" mass="11672">MPRITFVSPSGTKRMVEGDIGQSVMEIARRNGVEGIIGECGGCCACATCHLYVDDEWRAAAGPPSADEADMLEFAYDRRSQSRLSCQIRLRPELDGIIVHTPDKQGT</sequence>
<dbReference type="Gene3D" id="3.10.20.30">
    <property type="match status" value="1"/>
</dbReference>
<gene>
    <name evidence="8" type="ORF">A6768_12110</name>
</gene>
<dbReference type="EMBL" id="CP023741">
    <property type="protein sequence ID" value="ATI80660.1"/>
    <property type="molecule type" value="Genomic_DNA"/>
</dbReference>
<dbReference type="InterPro" id="IPR036010">
    <property type="entry name" value="2Fe-2S_ferredoxin-like_sf"/>
</dbReference>
<evidence type="ECO:0000259" key="7">
    <source>
        <dbReference type="PROSITE" id="PS51085"/>
    </source>
</evidence>
<evidence type="ECO:0000256" key="3">
    <source>
        <dbReference type="ARBA" id="ARBA00022723"/>
    </source>
</evidence>
<evidence type="ECO:0000313" key="9">
    <source>
        <dbReference type="Proteomes" id="UP000219422"/>
    </source>
</evidence>
<keyword evidence="2" id="KW-0001">2Fe-2S</keyword>
<evidence type="ECO:0000256" key="4">
    <source>
        <dbReference type="ARBA" id="ARBA00023004"/>
    </source>
</evidence>
<accession>A0A291N0G9</accession>